<sequence length="406" mass="46269">MPRKPSTARSTLQKKTTTAGTSTKRVTTSRKAGSRSSQVQNAGRIKRTLVEHGRPKTKLSAEEVRQLAVEWETVRMDYLRQAKAMYEAIEDAHPFRIPALVRNFWCHTAVIQESRSDPTITREDVLGEQAKDIATVLISAGTLQKVAIDITLLSEGWLSDSSARPLHAMILRDEYPSRPYSLMWRTKVFEKTTHVALEPCLHEIYHKFPAKGFKALFPRLRFCCIQVDVSDDVGRVVAFIREEMLCTLERVVVYVFAGVSWYCSRDAPIWLALQVLAKEHSNLAVLPHQIGFKTEWAKLLAGQGTIWEAELDEDVYEKLPSSIGHDVDWIKGFFGSARWHEEGLIRIEKHPLRPYQDAVDPSKGPTWMEKACMFFEDLALPGALTPYEELRVLCERPEREMVSVEC</sequence>
<feature type="region of interest" description="Disordered" evidence="1">
    <location>
        <begin position="1"/>
        <end position="57"/>
    </location>
</feature>
<dbReference type="Proteomes" id="UP000076727">
    <property type="component" value="Unassembled WGS sequence"/>
</dbReference>
<accession>A0A165Q7W9</accession>
<reference evidence="2 3" key="1">
    <citation type="journal article" date="2016" name="Mol. Biol. Evol.">
        <title>Comparative Genomics of Early-Diverging Mushroom-Forming Fungi Provides Insights into the Origins of Lignocellulose Decay Capabilities.</title>
        <authorList>
            <person name="Nagy L.G."/>
            <person name="Riley R."/>
            <person name="Tritt A."/>
            <person name="Adam C."/>
            <person name="Daum C."/>
            <person name="Floudas D."/>
            <person name="Sun H."/>
            <person name="Yadav J.S."/>
            <person name="Pangilinan J."/>
            <person name="Larsson K.H."/>
            <person name="Matsuura K."/>
            <person name="Barry K."/>
            <person name="Labutti K."/>
            <person name="Kuo R."/>
            <person name="Ohm R.A."/>
            <person name="Bhattacharya S.S."/>
            <person name="Shirouzu T."/>
            <person name="Yoshinaga Y."/>
            <person name="Martin F.M."/>
            <person name="Grigoriev I.V."/>
            <person name="Hibbett D.S."/>
        </authorList>
    </citation>
    <scope>NUCLEOTIDE SEQUENCE [LARGE SCALE GENOMIC DNA]</scope>
    <source>
        <strain evidence="2 3">L-15889</strain>
    </source>
</reference>
<protein>
    <submittedName>
        <fullName evidence="2">Uncharacterized protein</fullName>
    </submittedName>
</protein>
<gene>
    <name evidence="2" type="ORF">DAEQUDRAFT_277274</name>
</gene>
<feature type="compositionally biased region" description="Basic and acidic residues" evidence="1">
    <location>
        <begin position="48"/>
        <end position="57"/>
    </location>
</feature>
<evidence type="ECO:0000313" key="3">
    <source>
        <dbReference type="Proteomes" id="UP000076727"/>
    </source>
</evidence>
<dbReference type="AlphaFoldDB" id="A0A165Q7W9"/>
<name>A0A165Q7W9_9APHY</name>
<dbReference type="OrthoDB" id="2799956at2759"/>
<feature type="compositionally biased region" description="Polar residues" evidence="1">
    <location>
        <begin position="7"/>
        <end position="41"/>
    </location>
</feature>
<evidence type="ECO:0000313" key="2">
    <source>
        <dbReference type="EMBL" id="KZT69128.1"/>
    </source>
</evidence>
<organism evidence="2 3">
    <name type="scientific">Daedalea quercina L-15889</name>
    <dbReference type="NCBI Taxonomy" id="1314783"/>
    <lineage>
        <taxon>Eukaryota</taxon>
        <taxon>Fungi</taxon>
        <taxon>Dikarya</taxon>
        <taxon>Basidiomycota</taxon>
        <taxon>Agaricomycotina</taxon>
        <taxon>Agaricomycetes</taxon>
        <taxon>Polyporales</taxon>
        <taxon>Fomitopsis</taxon>
    </lineage>
</organism>
<evidence type="ECO:0000256" key="1">
    <source>
        <dbReference type="SAM" id="MobiDB-lite"/>
    </source>
</evidence>
<dbReference type="EMBL" id="KV429060">
    <property type="protein sequence ID" value="KZT69128.1"/>
    <property type="molecule type" value="Genomic_DNA"/>
</dbReference>
<keyword evidence="3" id="KW-1185">Reference proteome</keyword>
<proteinExistence type="predicted"/>